<protein>
    <submittedName>
        <fullName evidence="1">Uncharacterized protein</fullName>
    </submittedName>
</protein>
<dbReference type="EMBL" id="AP025739">
    <property type="protein sequence ID" value="BDI33627.1"/>
    <property type="molecule type" value="Genomic_DNA"/>
</dbReference>
<sequence>MDLSADSTVVTDDQGRFTWNAPESSYLFARTGAAGPECEAIPDDMGSWRTAPAIAPQHDAANAMREILEHDAQSCVTKWTAEGGAASFSVVAPEMGTVTLRLRGPNGKALANHAVEVAAANQWFGYSGVLVHYGVTDNDGRLRMRRYAGLTYLQIVAPGAGFGSTGYFNTVANNETTLETPPLARLASISGVVDPALRTPGAFITIAAFGFGGSTWYHPKAAIDAQGRFTLTDLLAGDNFQLSLADASPSNSISVNLKPGEEVTEFKIQAPTHYTSYTEPPPTKASTPATPSVRGHVRDTAGHPAAGVDVYALCTYYGFHGAIQQTRTAKTDAEGAYLITDLPNDANGISVVLFAAQSGHPLAFARAESDTNMAATGVPPSKFHGDLIVPDGKSGLIVRVLQQGKPLPGAQVSLAPHWSPGSDGFVPGRGFGGGDSTTLNALLQPAAATNADGEATFEHLTPGLWNIGASFGSAQATNGATPTLVTGSESGAAVGSDEMHRFTLNVHARPDAPLIRILDASGQPLARTTMSVLSGPVNDGLNWFSSINPEPNGDIKLMTNDSGLWRISPRYRDIEADGVSLSVEPIYAGDGYLAISPAISAHSVTFRTAARVGGRLRIRSLDAQGKPSPGAVVLKSLSQGGAFFASIDDSGETVFSGLPSGQYSVQLSWGRPQDAPKFGQETDPFPQDAALTDVQIFSPHTVTIASGEETQETFQAVRQGYIRGKITGADDPKNYWVSAHNLYYSPELVKYDRTTGEFLAGPFPAGKTTLRVQRQTRDSMTNPATGGDWPIDVTPGKVVHATLTPAPPTNQPAPKAEPQYDPSFHLSDSIFLADGVTPAWGAQVAIFVPGSNPPIYHAQVDAEGKLVRRSDLYYTPLPPKEMSGSPTEPVIITWLPGTSGATITPFTPGENKRLTLRAPIAVHGRVTVGGQSVDALPSAFRVLAVAQGRGQLNSLMSFDITTQADGSFDLKGLTPGTYIIQAARDNIWLSETQTLTVGDTPLSDLVFNIAPPGAPAILHVTDKHGKPLAGKSIHVARPAGPLTDLLWPNAFPVDSAGDVRLEGLEAGPHQIGLPDAKPNTPLSKAFTVPAYADGGKAYEASVEVPG</sequence>
<gene>
    <name evidence="1" type="ORF">CCAX7_56780</name>
</gene>
<dbReference type="InterPro" id="IPR013784">
    <property type="entry name" value="Carb-bd-like_fold"/>
</dbReference>
<dbReference type="SUPFAM" id="SSF49452">
    <property type="entry name" value="Starch-binding domain-like"/>
    <property type="match status" value="1"/>
</dbReference>
<dbReference type="Proteomes" id="UP000287394">
    <property type="component" value="Chromosome"/>
</dbReference>
<dbReference type="AlphaFoldDB" id="A0A402D0E4"/>
<accession>A0A402D0E4</accession>
<organism evidence="1 2">
    <name type="scientific">Capsulimonas corticalis</name>
    <dbReference type="NCBI Taxonomy" id="2219043"/>
    <lineage>
        <taxon>Bacteria</taxon>
        <taxon>Bacillati</taxon>
        <taxon>Armatimonadota</taxon>
        <taxon>Armatimonadia</taxon>
        <taxon>Capsulimonadales</taxon>
        <taxon>Capsulimonadaceae</taxon>
        <taxon>Capsulimonas</taxon>
    </lineage>
</organism>
<proteinExistence type="predicted"/>
<dbReference type="KEGG" id="ccot:CCAX7_56780"/>
<dbReference type="GO" id="GO:0030246">
    <property type="term" value="F:carbohydrate binding"/>
    <property type="evidence" value="ECO:0007669"/>
    <property type="project" value="InterPro"/>
</dbReference>
<evidence type="ECO:0000313" key="1">
    <source>
        <dbReference type="EMBL" id="BDI33627.1"/>
    </source>
</evidence>
<evidence type="ECO:0000313" key="2">
    <source>
        <dbReference type="Proteomes" id="UP000287394"/>
    </source>
</evidence>
<keyword evidence="2" id="KW-1185">Reference proteome</keyword>
<reference evidence="1 2" key="1">
    <citation type="journal article" date="2019" name="Int. J. Syst. Evol. Microbiol.">
        <title>Capsulimonas corticalis gen. nov., sp. nov., an aerobic capsulated bacterium, of a novel bacterial order, Capsulimonadales ord. nov., of the class Armatimonadia of the phylum Armatimonadetes.</title>
        <authorList>
            <person name="Li J."/>
            <person name="Kudo C."/>
            <person name="Tonouchi A."/>
        </authorList>
    </citation>
    <scope>NUCLEOTIDE SEQUENCE [LARGE SCALE GENOMIC DNA]</scope>
    <source>
        <strain evidence="1 2">AX-7</strain>
    </source>
</reference>
<name>A0A402D0E4_9BACT</name>